<sequence length="322" mass="36206">MEPNYIYELITKKLSAQITPEEDLELSRWLESAENQAEYEALTNIWKGSNNIPAQRQYNAHNAWDKVESRIQPVQPATVKTMRWKYAAAAAILVLLSAAAWWMTDKPNDIREIAANEGRIKDLQLDDLSKVTLRPGAKIRYSKNYQHHKRVVELTGEAYFEVASDPSHPFLVKTPDQSTIEVLGTAFAVETKQEATTVIVTEGRVRLAHPSSQQGVILTSGLKGVSQQGQVVASDNDDLNFLAWKTGTLKFNDTPLVDIVPQLADFYGKEIRIDDSYRDAAAIQKATISFRDQSCEDALHELQLLLGFNYTQEGNTIVISRR</sequence>
<dbReference type="Gene3D" id="2.60.120.1440">
    <property type="match status" value="1"/>
</dbReference>
<dbReference type="Proteomes" id="UP000184420">
    <property type="component" value="Unassembled WGS sequence"/>
</dbReference>
<protein>
    <submittedName>
        <fullName evidence="4">FecR family protein</fullName>
    </submittedName>
</protein>
<dbReference type="Pfam" id="PF16344">
    <property type="entry name" value="FecR_C"/>
    <property type="match status" value="1"/>
</dbReference>
<keyword evidence="5" id="KW-1185">Reference proteome</keyword>
<evidence type="ECO:0000313" key="4">
    <source>
        <dbReference type="EMBL" id="SHL43080.1"/>
    </source>
</evidence>
<dbReference type="Gene3D" id="3.55.50.30">
    <property type="match status" value="1"/>
</dbReference>
<evidence type="ECO:0000259" key="3">
    <source>
        <dbReference type="Pfam" id="PF16344"/>
    </source>
</evidence>
<reference evidence="4 5" key="1">
    <citation type="submission" date="2016-11" db="EMBL/GenBank/DDBJ databases">
        <authorList>
            <person name="Jaros S."/>
            <person name="Januszkiewicz K."/>
            <person name="Wedrychowicz H."/>
        </authorList>
    </citation>
    <scope>NUCLEOTIDE SEQUENCE [LARGE SCALE GENOMIC DNA]</scope>
    <source>
        <strain evidence="4 5">DSM 27406</strain>
    </source>
</reference>
<dbReference type="EMBL" id="FRBL01000003">
    <property type="protein sequence ID" value="SHL43080.1"/>
    <property type="molecule type" value="Genomic_DNA"/>
</dbReference>
<feature type="domain" description="Protein FecR C-terminal" evidence="3">
    <location>
        <begin position="249"/>
        <end position="319"/>
    </location>
</feature>
<dbReference type="AlphaFoldDB" id="A0A1M7AJY5"/>
<accession>A0A1M7AJY5</accession>
<evidence type="ECO:0000256" key="1">
    <source>
        <dbReference type="SAM" id="Phobius"/>
    </source>
</evidence>
<keyword evidence="1" id="KW-1133">Transmembrane helix</keyword>
<keyword evidence="1" id="KW-0472">Membrane</keyword>
<feature type="domain" description="FecR protein" evidence="2">
    <location>
        <begin position="113"/>
        <end position="206"/>
    </location>
</feature>
<evidence type="ECO:0000259" key="2">
    <source>
        <dbReference type="Pfam" id="PF04773"/>
    </source>
</evidence>
<dbReference type="PANTHER" id="PTHR30273">
    <property type="entry name" value="PERIPLASMIC SIGNAL SENSOR AND SIGMA FACTOR ACTIVATOR FECR-RELATED"/>
    <property type="match status" value="1"/>
</dbReference>
<organism evidence="4 5">
    <name type="scientific">Chitinophaga jiangningensis</name>
    <dbReference type="NCBI Taxonomy" id="1419482"/>
    <lineage>
        <taxon>Bacteria</taxon>
        <taxon>Pseudomonadati</taxon>
        <taxon>Bacteroidota</taxon>
        <taxon>Chitinophagia</taxon>
        <taxon>Chitinophagales</taxon>
        <taxon>Chitinophagaceae</taxon>
        <taxon>Chitinophaga</taxon>
    </lineage>
</organism>
<dbReference type="Pfam" id="PF04773">
    <property type="entry name" value="FecR"/>
    <property type="match status" value="1"/>
</dbReference>
<name>A0A1M7AJY5_9BACT</name>
<feature type="transmembrane region" description="Helical" evidence="1">
    <location>
        <begin position="86"/>
        <end position="103"/>
    </location>
</feature>
<keyword evidence="1" id="KW-0812">Transmembrane</keyword>
<dbReference type="InterPro" id="IPR006860">
    <property type="entry name" value="FecR"/>
</dbReference>
<gene>
    <name evidence="4" type="ORF">SAMN05444266_103316</name>
</gene>
<dbReference type="STRING" id="1419482.SAMN05444266_103316"/>
<evidence type="ECO:0000313" key="5">
    <source>
        <dbReference type="Proteomes" id="UP000184420"/>
    </source>
</evidence>
<dbReference type="PANTHER" id="PTHR30273:SF2">
    <property type="entry name" value="PROTEIN FECR"/>
    <property type="match status" value="1"/>
</dbReference>
<proteinExistence type="predicted"/>
<dbReference type="InterPro" id="IPR032508">
    <property type="entry name" value="FecR_C"/>
</dbReference>
<dbReference type="InterPro" id="IPR012373">
    <property type="entry name" value="Ferrdict_sens_TM"/>
</dbReference>
<dbReference type="PIRSF" id="PIRSF018266">
    <property type="entry name" value="FecR"/>
    <property type="match status" value="1"/>
</dbReference>
<dbReference type="RefSeq" id="WP_073080088.1">
    <property type="nucleotide sequence ID" value="NZ_FRBL01000003.1"/>
</dbReference>
<dbReference type="GO" id="GO:0016989">
    <property type="term" value="F:sigma factor antagonist activity"/>
    <property type="evidence" value="ECO:0007669"/>
    <property type="project" value="TreeGrafter"/>
</dbReference>
<dbReference type="OrthoDB" id="1452822at2"/>